<feature type="chain" id="PRO_5032928147" evidence="1">
    <location>
        <begin position="20"/>
        <end position="313"/>
    </location>
</feature>
<sequence length="313" mass="32096">MLLLLVALAAAASLPAASGSAAGAAAAAAARAGSNPVSSAATWFPLKYRRALLQNCGLTCDTLATCINTFCTSVTSTTRTVVLDNSSCKNGTLSWICCRTNACTPVNCTLGPLANNTNSFPTCNNVTSYSFTVPLNTTSIPIQIHDGSLAKSFNCTGIGQGAQECCAGGFQGGGQCNGVQAYIANTTTAVTNDFFSWFPLNGSQSNNFAGYFQLNAAPSTVGTTYTTFSPALIQPSVFMTEVSPGNYTASCSITLVSSTDTAISAAFYTAFTPPTTNSPGQLNQPPPNVSPPLPITMGVSICRTKNSTVITAG</sequence>
<protein>
    <submittedName>
        <fullName evidence="2">Uncharacterized protein</fullName>
    </submittedName>
</protein>
<dbReference type="EMBL" id="JAEHOC010000004">
    <property type="protein sequence ID" value="KAG2442389.1"/>
    <property type="molecule type" value="Genomic_DNA"/>
</dbReference>
<feature type="signal peptide" evidence="1">
    <location>
        <begin position="1"/>
        <end position="19"/>
    </location>
</feature>
<accession>A0A835TBJ3</accession>
<evidence type="ECO:0000256" key="1">
    <source>
        <dbReference type="SAM" id="SignalP"/>
    </source>
</evidence>
<evidence type="ECO:0000313" key="2">
    <source>
        <dbReference type="EMBL" id="KAG2442389.1"/>
    </source>
</evidence>
<dbReference type="Proteomes" id="UP000650467">
    <property type="component" value="Unassembled WGS sequence"/>
</dbReference>
<evidence type="ECO:0000313" key="3">
    <source>
        <dbReference type="Proteomes" id="UP000650467"/>
    </source>
</evidence>
<proteinExistence type="predicted"/>
<dbReference type="OrthoDB" id="552437at2759"/>
<name>A0A835TBJ3_CHLIN</name>
<comment type="caution">
    <text evidence="2">The sequence shown here is derived from an EMBL/GenBank/DDBJ whole genome shotgun (WGS) entry which is preliminary data.</text>
</comment>
<organism evidence="2 3">
    <name type="scientific">Chlamydomonas incerta</name>
    <dbReference type="NCBI Taxonomy" id="51695"/>
    <lineage>
        <taxon>Eukaryota</taxon>
        <taxon>Viridiplantae</taxon>
        <taxon>Chlorophyta</taxon>
        <taxon>core chlorophytes</taxon>
        <taxon>Chlorophyceae</taxon>
        <taxon>CS clade</taxon>
        <taxon>Chlamydomonadales</taxon>
        <taxon>Chlamydomonadaceae</taxon>
        <taxon>Chlamydomonas</taxon>
    </lineage>
</organism>
<gene>
    <name evidence="2" type="ORF">HXX76_002475</name>
</gene>
<keyword evidence="3" id="KW-1185">Reference proteome</keyword>
<reference evidence="2" key="1">
    <citation type="journal article" date="2020" name="bioRxiv">
        <title>Comparative genomics of Chlamydomonas.</title>
        <authorList>
            <person name="Craig R.J."/>
            <person name="Hasan A.R."/>
            <person name="Ness R.W."/>
            <person name="Keightley P.D."/>
        </authorList>
    </citation>
    <scope>NUCLEOTIDE SEQUENCE</scope>
    <source>
        <strain evidence="2">SAG 7.73</strain>
    </source>
</reference>
<dbReference type="AlphaFoldDB" id="A0A835TBJ3"/>
<keyword evidence="1" id="KW-0732">Signal</keyword>